<keyword evidence="2" id="KW-0472">Membrane</keyword>
<dbReference type="AlphaFoldDB" id="S2VZA8"/>
<feature type="chain" id="PRO_5004501494" evidence="3">
    <location>
        <begin position="29"/>
        <end position="953"/>
    </location>
</feature>
<keyword evidence="5" id="KW-1185">Reference proteome</keyword>
<comment type="caution">
    <text evidence="4">The sequence shown here is derived from an EMBL/GenBank/DDBJ whole genome shotgun (WGS) entry which is preliminary data.</text>
</comment>
<protein>
    <submittedName>
        <fullName evidence="4">Uncharacterized protein</fullName>
    </submittedName>
</protein>
<feature type="transmembrane region" description="Helical" evidence="2">
    <location>
        <begin position="607"/>
        <end position="631"/>
    </location>
</feature>
<feature type="region of interest" description="Disordered" evidence="1">
    <location>
        <begin position="909"/>
        <end position="953"/>
    </location>
</feature>
<reference evidence="4 5" key="1">
    <citation type="submission" date="2013-04" db="EMBL/GenBank/DDBJ databases">
        <title>The Genome Sequence of Propionimicrobium lymphophilum ACS-093-V-SCH5.</title>
        <authorList>
            <consortium name="The Broad Institute Genomics Platform"/>
            <person name="Earl A."/>
            <person name="Ward D."/>
            <person name="Feldgarden M."/>
            <person name="Gevers D."/>
            <person name="Saerens B."/>
            <person name="Vaneechoutte M."/>
            <person name="Walker B."/>
            <person name="Young S."/>
            <person name="Zeng Q."/>
            <person name="Gargeya S."/>
            <person name="Fitzgerald M."/>
            <person name="Haas B."/>
            <person name="Abouelleil A."/>
            <person name="Allen A.W."/>
            <person name="Alvarado L."/>
            <person name="Arachchi H.M."/>
            <person name="Berlin A.M."/>
            <person name="Chapman S.B."/>
            <person name="Gainer-Dewar J."/>
            <person name="Goldberg J."/>
            <person name="Griggs A."/>
            <person name="Gujja S."/>
            <person name="Hansen M."/>
            <person name="Howarth C."/>
            <person name="Imamovic A."/>
            <person name="Ireland A."/>
            <person name="Larimer J."/>
            <person name="McCowan C."/>
            <person name="Murphy C."/>
            <person name="Pearson M."/>
            <person name="Poon T.W."/>
            <person name="Priest M."/>
            <person name="Roberts A."/>
            <person name="Saif S."/>
            <person name="Shea T."/>
            <person name="Sisk P."/>
            <person name="Sykes S."/>
            <person name="Wortman J."/>
            <person name="Nusbaum C."/>
            <person name="Birren B."/>
        </authorList>
    </citation>
    <scope>NUCLEOTIDE SEQUENCE [LARGE SCALE GENOMIC DNA]</scope>
    <source>
        <strain evidence="4 5">ACS-093-V-SCH5</strain>
    </source>
</reference>
<dbReference type="RefSeq" id="WP_016456008.1">
    <property type="nucleotide sequence ID" value="NZ_KE150269.1"/>
</dbReference>
<dbReference type="STRING" id="883161.HMPREF9306_01176"/>
<dbReference type="Proteomes" id="UP000014417">
    <property type="component" value="Unassembled WGS sequence"/>
</dbReference>
<feature type="compositionally biased region" description="Low complexity" evidence="1">
    <location>
        <begin position="661"/>
        <end position="675"/>
    </location>
</feature>
<evidence type="ECO:0000256" key="3">
    <source>
        <dbReference type="SAM" id="SignalP"/>
    </source>
</evidence>
<organism evidence="4 5">
    <name type="scientific">Propionimicrobium lymphophilum ACS-093-V-SCH5</name>
    <dbReference type="NCBI Taxonomy" id="883161"/>
    <lineage>
        <taxon>Bacteria</taxon>
        <taxon>Bacillati</taxon>
        <taxon>Actinomycetota</taxon>
        <taxon>Actinomycetes</taxon>
        <taxon>Propionibacteriales</taxon>
        <taxon>Propionibacteriaceae</taxon>
        <taxon>Propionimicrobium</taxon>
    </lineage>
</organism>
<keyword evidence="3" id="KW-0732">Signal</keyword>
<feature type="transmembrane region" description="Helical" evidence="2">
    <location>
        <begin position="503"/>
        <end position="525"/>
    </location>
</feature>
<feature type="signal peptide" evidence="3">
    <location>
        <begin position="1"/>
        <end position="28"/>
    </location>
</feature>
<keyword evidence="2" id="KW-1133">Transmembrane helix</keyword>
<evidence type="ECO:0000256" key="1">
    <source>
        <dbReference type="SAM" id="MobiDB-lite"/>
    </source>
</evidence>
<feature type="transmembrane region" description="Helical" evidence="2">
    <location>
        <begin position="477"/>
        <end position="497"/>
    </location>
</feature>
<gene>
    <name evidence="4" type="ORF">HMPREF9306_01176</name>
</gene>
<feature type="transmembrane region" description="Helical" evidence="2">
    <location>
        <begin position="575"/>
        <end position="595"/>
    </location>
</feature>
<sequence>MRKLFKNLVLVLLACCLWVGVSATSAFAVDPDSARAQNPQVVDTVCGQTSSGDLTQQGKSASESQRMAQQLPAKRWSNATGEFHLRTGGFFDVTGNIVSGSGNMITGFLIRGGNFLPDLSVTMAEFSGRFCPLNAVGDQVDRAAGSVIKAIFATPVIGFLIIAALLGSVVALARSGRANLSSIGQKILIIALLSVMAGGATASTGGGGVYKPGVFSPGWFLTTIDRAMGTLSSVPAALSQAVTGSEDGNLDQDMLHCDSFIAGMKNSYRSGSAGNGKVSAGSLSSVPASISATWEQSGMRAWTQAQFGDNFFAEKVGCRLLEANSGVPFTIANDKEQKFFATGTTKAVQENGWRLNRGGSGEVKPEYARALAWDSDGNSERMDRKMIAWAACKVDQTTNVNLEDAGSFTVDTRFWPENKRKDAETSGREWCVKAFTKPDYDGKDFDIGPGSSEEEKIDDPVARDYVMHIHGRNTGQGMVGAITYLFSGIVFGGMFILMAGGVIVAKLFMIVIILIGTLNLIGALFGNTMGKALRFFMMAVGICMYTLMVQLAFSTVAAISGLLQGFTSEVLSGTIAIAWSGLVPVIAMVCVLQALKAMGLPSLLNPFAAISMTNTIAAGGAAAIGAGAGAWASKIGSGMAGGFMGGAAGARKGMSDEEAAEANAANKAAAESEAAGGMTPDDGGVEGEARRAAVEDGGVEGKAGRAAAENASGESKPKLKDALRGAGAKLDKAAGGKLSTIGRAFKGSEYGMAATYARAAARSKRGNHKAKSAANRAGRQWNRDIKRDTARLNPKSLRSRMEANGLGNKFMRSADNLRDNWRSNVGGFAKDVGSNLASDGKGALKFAGRAGVSAARLAGKGTAGVARMAYQAKKDPRGFGRRISSAPAVAGGGLANLGGRLKSGYSSLAETGAAVRQPKARRAGPTIIKRSSSPAVPPTSNSGNENDGGGNEK</sequence>
<feature type="region of interest" description="Disordered" evidence="1">
    <location>
        <begin position="658"/>
        <end position="720"/>
    </location>
</feature>
<feature type="transmembrane region" description="Helical" evidence="2">
    <location>
        <begin position="150"/>
        <end position="173"/>
    </location>
</feature>
<dbReference type="OrthoDB" id="5120295at2"/>
<evidence type="ECO:0000313" key="5">
    <source>
        <dbReference type="Proteomes" id="UP000014417"/>
    </source>
</evidence>
<evidence type="ECO:0000313" key="4">
    <source>
        <dbReference type="EMBL" id="EPD32868.1"/>
    </source>
</evidence>
<evidence type="ECO:0000256" key="2">
    <source>
        <dbReference type="SAM" id="Phobius"/>
    </source>
</evidence>
<dbReference type="HOGENOM" id="CLU_309242_0_0_11"/>
<dbReference type="EMBL" id="AGZR01000006">
    <property type="protein sequence ID" value="EPD32868.1"/>
    <property type="molecule type" value="Genomic_DNA"/>
</dbReference>
<accession>S2VZA8</accession>
<proteinExistence type="predicted"/>
<keyword evidence="2" id="KW-0812">Transmembrane</keyword>
<name>S2VZA8_9ACTN</name>
<feature type="transmembrane region" description="Helical" evidence="2">
    <location>
        <begin position="537"/>
        <end position="563"/>
    </location>
</feature>